<name>A0A4V4HBM5_DENBC</name>
<evidence type="ECO:0000313" key="3">
    <source>
        <dbReference type="Proteomes" id="UP000297245"/>
    </source>
</evidence>
<evidence type="ECO:0000313" key="2">
    <source>
        <dbReference type="EMBL" id="THU79995.1"/>
    </source>
</evidence>
<feature type="compositionally biased region" description="Polar residues" evidence="1">
    <location>
        <begin position="176"/>
        <end position="195"/>
    </location>
</feature>
<dbReference type="EMBL" id="ML179951">
    <property type="protein sequence ID" value="THU79995.1"/>
    <property type="molecule type" value="Genomic_DNA"/>
</dbReference>
<feature type="region of interest" description="Disordered" evidence="1">
    <location>
        <begin position="1"/>
        <end position="275"/>
    </location>
</feature>
<dbReference type="Proteomes" id="UP000297245">
    <property type="component" value="Unassembled WGS sequence"/>
</dbReference>
<keyword evidence="3" id="KW-1185">Reference proteome</keyword>
<feature type="region of interest" description="Disordered" evidence="1">
    <location>
        <begin position="416"/>
        <end position="566"/>
    </location>
</feature>
<reference evidence="2 3" key="1">
    <citation type="journal article" date="2019" name="Nat. Ecol. Evol.">
        <title>Megaphylogeny resolves global patterns of mushroom evolution.</title>
        <authorList>
            <person name="Varga T."/>
            <person name="Krizsan K."/>
            <person name="Foldi C."/>
            <person name="Dima B."/>
            <person name="Sanchez-Garcia M."/>
            <person name="Sanchez-Ramirez S."/>
            <person name="Szollosi G.J."/>
            <person name="Szarkandi J.G."/>
            <person name="Papp V."/>
            <person name="Albert L."/>
            <person name="Andreopoulos W."/>
            <person name="Angelini C."/>
            <person name="Antonin V."/>
            <person name="Barry K.W."/>
            <person name="Bougher N.L."/>
            <person name="Buchanan P."/>
            <person name="Buyck B."/>
            <person name="Bense V."/>
            <person name="Catcheside P."/>
            <person name="Chovatia M."/>
            <person name="Cooper J."/>
            <person name="Damon W."/>
            <person name="Desjardin D."/>
            <person name="Finy P."/>
            <person name="Geml J."/>
            <person name="Haridas S."/>
            <person name="Hughes K."/>
            <person name="Justo A."/>
            <person name="Karasinski D."/>
            <person name="Kautmanova I."/>
            <person name="Kiss B."/>
            <person name="Kocsube S."/>
            <person name="Kotiranta H."/>
            <person name="LaButti K.M."/>
            <person name="Lechner B.E."/>
            <person name="Liimatainen K."/>
            <person name="Lipzen A."/>
            <person name="Lukacs Z."/>
            <person name="Mihaltcheva S."/>
            <person name="Morgado L.N."/>
            <person name="Niskanen T."/>
            <person name="Noordeloos M.E."/>
            <person name="Ohm R.A."/>
            <person name="Ortiz-Santana B."/>
            <person name="Ovrebo C."/>
            <person name="Racz N."/>
            <person name="Riley R."/>
            <person name="Savchenko A."/>
            <person name="Shiryaev A."/>
            <person name="Soop K."/>
            <person name="Spirin V."/>
            <person name="Szebenyi C."/>
            <person name="Tomsovsky M."/>
            <person name="Tulloss R.E."/>
            <person name="Uehling J."/>
            <person name="Grigoriev I.V."/>
            <person name="Vagvolgyi C."/>
            <person name="Papp T."/>
            <person name="Martin F.M."/>
            <person name="Miettinen O."/>
            <person name="Hibbett D.S."/>
            <person name="Nagy L.G."/>
        </authorList>
    </citation>
    <scope>NUCLEOTIDE SEQUENCE [LARGE SCALE GENOMIC DNA]</scope>
    <source>
        <strain evidence="2 3">CBS 962.96</strain>
    </source>
</reference>
<feature type="compositionally biased region" description="Basic and acidic residues" evidence="1">
    <location>
        <begin position="38"/>
        <end position="49"/>
    </location>
</feature>
<protein>
    <submittedName>
        <fullName evidence="2">Uncharacterized protein</fullName>
    </submittedName>
</protein>
<evidence type="ECO:0000256" key="1">
    <source>
        <dbReference type="SAM" id="MobiDB-lite"/>
    </source>
</evidence>
<feature type="compositionally biased region" description="Polar residues" evidence="1">
    <location>
        <begin position="1"/>
        <end position="31"/>
    </location>
</feature>
<feature type="compositionally biased region" description="Low complexity" evidence="1">
    <location>
        <begin position="198"/>
        <end position="212"/>
    </location>
</feature>
<feature type="compositionally biased region" description="Basic and acidic residues" evidence="1">
    <location>
        <begin position="106"/>
        <end position="129"/>
    </location>
</feature>
<accession>A0A4V4HBM5</accession>
<proteinExistence type="predicted"/>
<feature type="compositionally biased region" description="Polar residues" evidence="1">
    <location>
        <begin position="491"/>
        <end position="502"/>
    </location>
</feature>
<sequence length="582" mass="65572">MATRTEVNTETSTQDPNLSYQSQIPHNSGFSAYTPEGRWQDRSRDRHNSESPTQNPFRGEGRMLRSSSALPSSRNDEEKEGRGTPGTPRIPTSQLPTPGPTGPRRQRLDQETNDEEPRNYQNLRREVHSVEPGYAFQGQTYVPESILEEADGQEIVTEAPRDPRSPQGHRTPIPSSPQQEFGPTILNLTPRTNPQTPRPSRSPESSSGSSIRITQPLGPRDQVIFPPSPRRSPPVPPIDTRTYRSQYESAMGSALDRQPATNSSQPKRYPTPQDALEDVGTQCRDLGEVLGVRRIENLSLGDHIQAVRALAEAREADLPIWAASRIREVNLNRELNRLYAIVRQPDVALIVPEDPSLPDPWGLTRNQLSPAATPVLWSWQQLEQQRAFESERECWREHMANEVRRRAEAVIRPKEDFEETRSHRSFNLASDPITRPPNPAVPSTTVYPSSSVTDSNWARPTVKIIEPSSDDSSLNVPPGQEFQGYSYREPQFNSNSPSNRNAQGEESKREFKSSESQTNTKGMEGQGYKTVPQRDAPPHQTPAQTYLKPGDFRPSGYKYTPYPRNSNAVTSHFYGSRLEIRY</sequence>
<feature type="compositionally biased region" description="Low complexity" evidence="1">
    <location>
        <begin position="441"/>
        <end position="455"/>
    </location>
</feature>
<feature type="compositionally biased region" description="Basic and acidic residues" evidence="1">
    <location>
        <begin position="503"/>
        <end position="513"/>
    </location>
</feature>
<dbReference type="AlphaFoldDB" id="A0A4V4HBM5"/>
<feature type="compositionally biased region" description="Pro residues" evidence="1">
    <location>
        <begin position="226"/>
        <end position="237"/>
    </location>
</feature>
<gene>
    <name evidence="2" type="ORF">K435DRAFT_810244</name>
</gene>
<organism evidence="2 3">
    <name type="scientific">Dendrothele bispora (strain CBS 962.96)</name>
    <dbReference type="NCBI Taxonomy" id="1314807"/>
    <lineage>
        <taxon>Eukaryota</taxon>
        <taxon>Fungi</taxon>
        <taxon>Dikarya</taxon>
        <taxon>Basidiomycota</taxon>
        <taxon>Agaricomycotina</taxon>
        <taxon>Agaricomycetes</taxon>
        <taxon>Agaricomycetidae</taxon>
        <taxon>Agaricales</taxon>
        <taxon>Agaricales incertae sedis</taxon>
        <taxon>Dendrothele</taxon>
    </lineage>
</organism>